<dbReference type="KEGG" id="cat:CA2559_11463"/>
<proteinExistence type="predicted"/>
<dbReference type="HOGENOM" id="CLU_3403069_0_0_10"/>
<organism evidence="1 2">
    <name type="scientific">Croceibacter atlanticus (strain ATCC BAA-628 / JCM 21780 / CIP 108009 / IAM 15332 / KCTC 12090 / HTCC2559)</name>
    <dbReference type="NCBI Taxonomy" id="216432"/>
    <lineage>
        <taxon>Bacteria</taxon>
        <taxon>Pseudomonadati</taxon>
        <taxon>Bacteroidota</taxon>
        <taxon>Flavobacteriia</taxon>
        <taxon>Flavobacteriales</taxon>
        <taxon>Flavobacteriaceae</taxon>
        <taxon>Croceibacter</taxon>
    </lineage>
</organism>
<dbReference type="Proteomes" id="UP000002297">
    <property type="component" value="Chromosome"/>
</dbReference>
<sequence length="30" mass="3412">MPNSFIKLPIKLFVNLTLLGGCKTTWQNFS</sequence>
<keyword evidence="2" id="KW-1185">Reference proteome</keyword>
<protein>
    <recommendedName>
        <fullName evidence="3">Lipoprotein</fullName>
    </recommendedName>
</protein>
<dbReference type="EMBL" id="CP002046">
    <property type="protein sequence ID" value="EAP86651.1"/>
    <property type="molecule type" value="Genomic_DNA"/>
</dbReference>
<evidence type="ECO:0000313" key="2">
    <source>
        <dbReference type="Proteomes" id="UP000002297"/>
    </source>
</evidence>
<evidence type="ECO:0008006" key="3">
    <source>
        <dbReference type="Google" id="ProtNLM"/>
    </source>
</evidence>
<dbReference type="AlphaFoldDB" id="A3UA15"/>
<accession>A3UA15</accession>
<reference evidence="1 2" key="1">
    <citation type="journal article" date="2010" name="J. Bacteriol.">
        <title>The complete genome sequence of Croceibacter atlanticus HTCC2559T.</title>
        <authorList>
            <person name="Oh H.M."/>
            <person name="Kang I."/>
            <person name="Ferriera S."/>
            <person name="Giovannoni S.J."/>
            <person name="Cho J.C."/>
        </authorList>
    </citation>
    <scope>NUCLEOTIDE SEQUENCE [LARGE SCALE GENOMIC DNA]</scope>
    <source>
        <strain evidence="2">ATCC BAA-628 / HTCC2559 / KCTC 12090</strain>
    </source>
</reference>
<dbReference type="PROSITE" id="PS51257">
    <property type="entry name" value="PROKAR_LIPOPROTEIN"/>
    <property type="match status" value="1"/>
</dbReference>
<gene>
    <name evidence="1" type="ordered locus">CA2559_11463</name>
</gene>
<name>A3UA15_CROAH</name>
<evidence type="ECO:0000313" key="1">
    <source>
        <dbReference type="EMBL" id="EAP86651.1"/>
    </source>
</evidence>